<proteinExistence type="predicted"/>
<feature type="region of interest" description="Disordered" evidence="1">
    <location>
        <begin position="1"/>
        <end position="94"/>
    </location>
</feature>
<keyword evidence="3" id="KW-1185">Reference proteome</keyword>
<protein>
    <submittedName>
        <fullName evidence="2">Uncharacterized protein</fullName>
    </submittedName>
</protein>
<name>A0A5B7HED2_PORTR</name>
<sequence length="142" mass="15276">MQTHRCRHGRLTSLMHREAVRRGPGRGLGLGGMEGSSPGGSQSASQHSRTKLGIRRLLRSPPRRSPPPQSDLVPNFDNNLVVSPKGGSGWPSIPPPPPITAAVIACTSTKLSHENQVWRNKVTRGKGEASSVNPRTCYSRGD</sequence>
<dbReference type="EMBL" id="VSRR010032289">
    <property type="protein sequence ID" value="MPC71101.1"/>
    <property type="molecule type" value="Genomic_DNA"/>
</dbReference>
<evidence type="ECO:0000256" key="1">
    <source>
        <dbReference type="SAM" id="MobiDB-lite"/>
    </source>
</evidence>
<organism evidence="2 3">
    <name type="scientific">Portunus trituberculatus</name>
    <name type="common">Swimming crab</name>
    <name type="synonym">Neptunus trituberculatus</name>
    <dbReference type="NCBI Taxonomy" id="210409"/>
    <lineage>
        <taxon>Eukaryota</taxon>
        <taxon>Metazoa</taxon>
        <taxon>Ecdysozoa</taxon>
        <taxon>Arthropoda</taxon>
        <taxon>Crustacea</taxon>
        <taxon>Multicrustacea</taxon>
        <taxon>Malacostraca</taxon>
        <taxon>Eumalacostraca</taxon>
        <taxon>Eucarida</taxon>
        <taxon>Decapoda</taxon>
        <taxon>Pleocyemata</taxon>
        <taxon>Brachyura</taxon>
        <taxon>Eubrachyura</taxon>
        <taxon>Portunoidea</taxon>
        <taxon>Portunidae</taxon>
        <taxon>Portuninae</taxon>
        <taxon>Portunus</taxon>
    </lineage>
</organism>
<comment type="caution">
    <text evidence="2">The sequence shown here is derived from an EMBL/GenBank/DDBJ whole genome shotgun (WGS) entry which is preliminary data.</text>
</comment>
<dbReference type="AlphaFoldDB" id="A0A5B7HED2"/>
<feature type="compositionally biased region" description="Gly residues" evidence="1">
    <location>
        <begin position="25"/>
        <end position="38"/>
    </location>
</feature>
<reference evidence="2 3" key="1">
    <citation type="submission" date="2019-05" db="EMBL/GenBank/DDBJ databases">
        <title>Another draft genome of Portunus trituberculatus and its Hox gene families provides insights of decapod evolution.</title>
        <authorList>
            <person name="Jeong J.-H."/>
            <person name="Song I."/>
            <person name="Kim S."/>
            <person name="Choi T."/>
            <person name="Kim D."/>
            <person name="Ryu S."/>
            <person name="Kim W."/>
        </authorList>
    </citation>
    <scope>NUCLEOTIDE SEQUENCE [LARGE SCALE GENOMIC DNA]</scope>
    <source>
        <tissue evidence="2">Muscle</tissue>
    </source>
</reference>
<feature type="compositionally biased region" description="Basic residues" evidence="1">
    <location>
        <begin position="48"/>
        <end position="62"/>
    </location>
</feature>
<gene>
    <name evidence="2" type="ORF">E2C01_065370</name>
</gene>
<evidence type="ECO:0000313" key="2">
    <source>
        <dbReference type="EMBL" id="MPC71101.1"/>
    </source>
</evidence>
<evidence type="ECO:0000313" key="3">
    <source>
        <dbReference type="Proteomes" id="UP000324222"/>
    </source>
</evidence>
<dbReference type="Proteomes" id="UP000324222">
    <property type="component" value="Unassembled WGS sequence"/>
</dbReference>
<accession>A0A5B7HED2</accession>
<feature type="region of interest" description="Disordered" evidence="1">
    <location>
        <begin position="121"/>
        <end position="142"/>
    </location>
</feature>
<feature type="compositionally biased region" description="Basic residues" evidence="1">
    <location>
        <begin position="1"/>
        <end position="10"/>
    </location>
</feature>